<evidence type="ECO:0000256" key="8">
    <source>
        <dbReference type="ARBA" id="ARBA00022679"/>
    </source>
</evidence>
<evidence type="ECO:0000313" key="16">
    <source>
        <dbReference type="Proteomes" id="UP001144372"/>
    </source>
</evidence>
<keyword evidence="12" id="KW-0411">Iron-sulfur</keyword>
<dbReference type="EMBL" id="BSDR01000001">
    <property type="protein sequence ID" value="GLI32932.1"/>
    <property type="molecule type" value="Genomic_DNA"/>
</dbReference>
<dbReference type="PROSITE" id="PS51918">
    <property type="entry name" value="RADICAL_SAM"/>
    <property type="match status" value="1"/>
</dbReference>
<evidence type="ECO:0000259" key="14">
    <source>
        <dbReference type="PROSITE" id="PS51918"/>
    </source>
</evidence>
<dbReference type="GO" id="GO:0030488">
    <property type="term" value="P:tRNA methylation"/>
    <property type="evidence" value="ECO:0007669"/>
    <property type="project" value="InterPro"/>
</dbReference>
<evidence type="ECO:0000313" key="15">
    <source>
        <dbReference type="EMBL" id="GLI32932.1"/>
    </source>
</evidence>
<dbReference type="CDD" id="cd01335">
    <property type="entry name" value="Radical_SAM"/>
    <property type="match status" value="1"/>
</dbReference>
<dbReference type="InterPro" id="IPR013785">
    <property type="entry name" value="Aldolase_TIM"/>
</dbReference>
<comment type="caution">
    <text evidence="15">The sequence shown here is derived from an EMBL/GenBank/DDBJ whole genome shotgun (WGS) entry which is preliminary data.</text>
</comment>
<evidence type="ECO:0000256" key="11">
    <source>
        <dbReference type="ARBA" id="ARBA00023004"/>
    </source>
</evidence>
<dbReference type="InterPro" id="IPR027492">
    <property type="entry name" value="RNA_MTrfase_RlmN"/>
</dbReference>
<dbReference type="InterPro" id="IPR004383">
    <property type="entry name" value="rRNA_lsu_MTrfase_RlmN/Cfr"/>
</dbReference>
<evidence type="ECO:0000256" key="13">
    <source>
        <dbReference type="ARBA" id="ARBA00023157"/>
    </source>
</evidence>
<comment type="cofactor">
    <cofactor evidence="1">
        <name>[4Fe-4S] cluster</name>
        <dbReference type="ChEBI" id="CHEBI:49883"/>
    </cofactor>
</comment>
<dbReference type="PANTHER" id="PTHR30544">
    <property type="entry name" value="23S RRNA METHYLTRANSFERASE"/>
    <property type="match status" value="1"/>
</dbReference>
<dbReference type="PANTHER" id="PTHR30544:SF5">
    <property type="entry name" value="RADICAL SAM CORE DOMAIN-CONTAINING PROTEIN"/>
    <property type="match status" value="1"/>
</dbReference>
<keyword evidence="13" id="KW-1015">Disulfide bond</keyword>
<protein>
    <submittedName>
        <fullName evidence="15">Dual-specificity RNA methyltransferase RlmN</fullName>
    </submittedName>
</protein>
<dbReference type="SUPFAM" id="SSF102114">
    <property type="entry name" value="Radical SAM enzymes"/>
    <property type="match status" value="1"/>
</dbReference>
<evidence type="ECO:0000256" key="1">
    <source>
        <dbReference type="ARBA" id="ARBA00001966"/>
    </source>
</evidence>
<keyword evidence="8" id="KW-0808">Transferase</keyword>
<comment type="similarity">
    <text evidence="3">Belongs to the radical SAM superfamily. RlmN family.</text>
</comment>
<evidence type="ECO:0000256" key="5">
    <source>
        <dbReference type="ARBA" id="ARBA00022490"/>
    </source>
</evidence>
<evidence type="ECO:0000256" key="6">
    <source>
        <dbReference type="ARBA" id="ARBA00022552"/>
    </source>
</evidence>
<evidence type="ECO:0000256" key="12">
    <source>
        <dbReference type="ARBA" id="ARBA00023014"/>
    </source>
</evidence>
<keyword evidence="6" id="KW-0698">rRNA processing</keyword>
<evidence type="ECO:0000256" key="3">
    <source>
        <dbReference type="ARBA" id="ARBA00007544"/>
    </source>
</evidence>
<evidence type="ECO:0000256" key="10">
    <source>
        <dbReference type="ARBA" id="ARBA00022723"/>
    </source>
</evidence>
<keyword evidence="4" id="KW-0004">4Fe-4S</keyword>
<dbReference type="GO" id="GO:0051539">
    <property type="term" value="F:4 iron, 4 sulfur cluster binding"/>
    <property type="evidence" value="ECO:0007669"/>
    <property type="project" value="UniProtKB-KW"/>
</dbReference>
<keyword evidence="7 15" id="KW-0489">Methyltransferase</keyword>
<comment type="subcellular location">
    <subcellularLocation>
        <location evidence="2">Cytoplasm</location>
    </subcellularLocation>
</comment>
<evidence type="ECO:0000256" key="4">
    <source>
        <dbReference type="ARBA" id="ARBA00022485"/>
    </source>
</evidence>
<dbReference type="PIRSF" id="PIRSF006004">
    <property type="entry name" value="CHP00048"/>
    <property type="match status" value="1"/>
</dbReference>
<accession>A0A9W6CZ43</accession>
<dbReference type="SFLD" id="SFLDG01062">
    <property type="entry name" value="methyltransferase_(Class_A)"/>
    <property type="match status" value="1"/>
</dbReference>
<dbReference type="InterPro" id="IPR058240">
    <property type="entry name" value="rSAM_sf"/>
</dbReference>
<organism evidence="15 16">
    <name type="scientific">Desulforhabdus amnigena</name>
    <dbReference type="NCBI Taxonomy" id="40218"/>
    <lineage>
        <taxon>Bacteria</taxon>
        <taxon>Pseudomonadati</taxon>
        <taxon>Thermodesulfobacteriota</taxon>
        <taxon>Syntrophobacteria</taxon>
        <taxon>Syntrophobacterales</taxon>
        <taxon>Syntrophobacteraceae</taxon>
        <taxon>Desulforhabdus</taxon>
    </lineage>
</organism>
<proteinExistence type="inferred from homology"/>
<keyword evidence="10" id="KW-0479">Metal-binding</keyword>
<dbReference type="InterPro" id="IPR007197">
    <property type="entry name" value="rSAM"/>
</dbReference>
<dbReference type="GO" id="GO:0008173">
    <property type="term" value="F:RNA methyltransferase activity"/>
    <property type="evidence" value="ECO:0007669"/>
    <property type="project" value="InterPro"/>
</dbReference>
<dbReference type="RefSeq" id="WP_281791950.1">
    <property type="nucleotide sequence ID" value="NZ_BSDR01000001.1"/>
</dbReference>
<dbReference type="Pfam" id="PF04055">
    <property type="entry name" value="Radical_SAM"/>
    <property type="match status" value="1"/>
</dbReference>
<feature type="domain" description="Radical SAM core" evidence="14">
    <location>
        <begin position="96"/>
        <end position="324"/>
    </location>
</feature>
<dbReference type="NCBIfam" id="TIGR00048">
    <property type="entry name" value="rRNA_mod_RlmN"/>
    <property type="match status" value="1"/>
</dbReference>
<keyword evidence="11" id="KW-0408">Iron</keyword>
<evidence type="ECO:0000256" key="7">
    <source>
        <dbReference type="ARBA" id="ARBA00022603"/>
    </source>
</evidence>
<sequence length="347" mass="38299">MNVFGLTCKELADEMSRRYGKGIYHAAALYREVFKKGNTSFSEAPEFSRSISFTRQLNEDVRLPSCRITEKLEDGVTKFASLLGDGHSIESVIIPAQGRTTLCVSSQVGCRMGCRFCVTGGMGFLRSLTAEEIVWQVYAARFVLNCRIDNIVFMGMGEPLDNFENVMQAVLVMNDQRGLDIAFSHITISTSGHVDGIRRLAGFHLPRLRLAVSLNAAEDGLRSHLMPINRRFPLACLKKELQAFPLGRGGVIFVEYVLLKAINDSRDDAKRLAQYLEGLPVRVNVIAYNAGGSTTYAPPSPEEVLRFCGWLAEEKLFVCLRQPRGQSIMAACGQLGALLAEGIHGKV</sequence>
<dbReference type="AlphaFoldDB" id="A0A9W6CZ43"/>
<dbReference type="GO" id="GO:0005737">
    <property type="term" value="C:cytoplasm"/>
    <property type="evidence" value="ECO:0007669"/>
    <property type="project" value="UniProtKB-SubCell"/>
</dbReference>
<dbReference type="SFLD" id="SFLDS00029">
    <property type="entry name" value="Radical_SAM"/>
    <property type="match status" value="1"/>
</dbReference>
<dbReference type="Proteomes" id="UP001144372">
    <property type="component" value="Unassembled WGS sequence"/>
</dbReference>
<gene>
    <name evidence="15" type="primary">rlmN</name>
    <name evidence="15" type="ORF">DAMNIGENAA_03650</name>
</gene>
<keyword evidence="5" id="KW-0963">Cytoplasm</keyword>
<dbReference type="GO" id="GO:0070475">
    <property type="term" value="P:rRNA base methylation"/>
    <property type="evidence" value="ECO:0007669"/>
    <property type="project" value="InterPro"/>
</dbReference>
<dbReference type="GO" id="GO:0046872">
    <property type="term" value="F:metal ion binding"/>
    <property type="evidence" value="ECO:0007669"/>
    <property type="project" value="UniProtKB-KW"/>
</dbReference>
<evidence type="ECO:0000256" key="2">
    <source>
        <dbReference type="ARBA" id="ARBA00004496"/>
    </source>
</evidence>
<name>A0A9W6CZ43_9BACT</name>
<evidence type="ECO:0000256" key="9">
    <source>
        <dbReference type="ARBA" id="ARBA00022691"/>
    </source>
</evidence>
<reference evidence="15" key="1">
    <citation type="submission" date="2022-12" db="EMBL/GenBank/DDBJ databases">
        <title>Reference genome sequencing for broad-spectrum identification of bacterial and archaeal isolates by mass spectrometry.</title>
        <authorList>
            <person name="Sekiguchi Y."/>
            <person name="Tourlousse D.M."/>
        </authorList>
    </citation>
    <scope>NUCLEOTIDE SEQUENCE</scope>
    <source>
        <strain evidence="15">ASRB1</strain>
    </source>
</reference>
<keyword evidence="9" id="KW-0949">S-adenosyl-L-methionine</keyword>
<dbReference type="InterPro" id="IPR040072">
    <property type="entry name" value="Methyltransferase_A"/>
</dbReference>
<dbReference type="SFLD" id="SFLDF00275">
    <property type="entry name" value="adenosine_C2_methyltransferase"/>
    <property type="match status" value="1"/>
</dbReference>
<dbReference type="Gene3D" id="3.20.20.70">
    <property type="entry name" value="Aldolase class I"/>
    <property type="match status" value="1"/>
</dbReference>
<keyword evidence="16" id="KW-1185">Reference proteome</keyword>